<dbReference type="Proteomes" id="UP000694044">
    <property type="component" value="Unassembled WGS sequence"/>
</dbReference>
<dbReference type="EMBL" id="JAGDFM010000103">
    <property type="protein sequence ID" value="KAG7386324.1"/>
    <property type="molecule type" value="Genomic_DNA"/>
</dbReference>
<evidence type="ECO:0000313" key="3">
    <source>
        <dbReference type="Proteomes" id="UP000694044"/>
    </source>
</evidence>
<organism evidence="2 3">
    <name type="scientific">Phytophthora pseudosyringae</name>
    <dbReference type="NCBI Taxonomy" id="221518"/>
    <lineage>
        <taxon>Eukaryota</taxon>
        <taxon>Sar</taxon>
        <taxon>Stramenopiles</taxon>
        <taxon>Oomycota</taxon>
        <taxon>Peronosporomycetes</taxon>
        <taxon>Peronosporales</taxon>
        <taxon>Peronosporaceae</taxon>
        <taxon>Phytophthora</taxon>
    </lineage>
</organism>
<comment type="caution">
    <text evidence="2">The sequence shown here is derived from an EMBL/GenBank/DDBJ whole genome shotgun (WGS) entry which is preliminary data.</text>
</comment>
<sequence length="154" mass="17452">MREYHDLRSRYTLLEETTAESYTRLQDYTTGLERRIAEGSAAGADSAPSPRLAQDLQDLRQESCQLMQRANDFKVSLRVMEASRDAALLERQRIQGDLDEAAIRNDQQARYIDLLREDRQNLQADLRAANDRAAAMGSDVTRSSSGNSCPRRTN</sequence>
<reference evidence="2" key="1">
    <citation type="submission" date="2021-02" db="EMBL/GenBank/DDBJ databases">
        <authorList>
            <person name="Palmer J.M."/>
        </authorList>
    </citation>
    <scope>NUCLEOTIDE SEQUENCE</scope>
    <source>
        <strain evidence="2">SCRP734</strain>
    </source>
</reference>
<dbReference type="AlphaFoldDB" id="A0A8T1W2V1"/>
<feature type="region of interest" description="Disordered" evidence="1">
    <location>
        <begin position="130"/>
        <end position="154"/>
    </location>
</feature>
<protein>
    <submittedName>
        <fullName evidence="2">Uncharacterized protein</fullName>
    </submittedName>
</protein>
<feature type="compositionally biased region" description="Polar residues" evidence="1">
    <location>
        <begin position="140"/>
        <end position="154"/>
    </location>
</feature>
<evidence type="ECO:0000256" key="1">
    <source>
        <dbReference type="SAM" id="MobiDB-lite"/>
    </source>
</evidence>
<proteinExistence type="predicted"/>
<evidence type="ECO:0000313" key="2">
    <source>
        <dbReference type="EMBL" id="KAG7386324.1"/>
    </source>
</evidence>
<accession>A0A8T1W2V1</accession>
<name>A0A8T1W2V1_9STRA</name>
<gene>
    <name evidence="2" type="ORF">PHYPSEUDO_000452</name>
</gene>
<keyword evidence="3" id="KW-1185">Reference proteome</keyword>